<dbReference type="Proteomes" id="UP000181951">
    <property type="component" value="Unassembled WGS sequence"/>
</dbReference>
<dbReference type="STRING" id="310780.SAMN05216267_1011164"/>
<sequence length="69" mass="7896">MRASRRRTYTPVVTARPAVPAARYDETTAEREGPAMRDRTPAAVPSSLHRVILVSRSVRRRLRGRPRTR</sequence>
<name>A0A1H8K0T2_9ACTN</name>
<feature type="region of interest" description="Disordered" evidence="1">
    <location>
        <begin position="22"/>
        <end position="43"/>
    </location>
</feature>
<protein>
    <submittedName>
        <fullName evidence="2">Uncharacterized protein</fullName>
    </submittedName>
</protein>
<evidence type="ECO:0000313" key="2">
    <source>
        <dbReference type="EMBL" id="SEN86614.1"/>
    </source>
</evidence>
<evidence type="ECO:0000313" key="3">
    <source>
        <dbReference type="Proteomes" id="UP000181951"/>
    </source>
</evidence>
<accession>A0A1H8K0T2</accession>
<evidence type="ECO:0000256" key="1">
    <source>
        <dbReference type="SAM" id="MobiDB-lite"/>
    </source>
</evidence>
<gene>
    <name evidence="2" type="ORF">SAMN05216267_1011164</name>
</gene>
<reference evidence="2 3" key="1">
    <citation type="submission" date="2016-10" db="EMBL/GenBank/DDBJ databases">
        <authorList>
            <person name="de Groot N.N."/>
        </authorList>
    </citation>
    <scope>NUCLEOTIDE SEQUENCE [LARGE SCALE GENOMIC DNA]</scope>
    <source>
        <strain evidence="2 3">CGMCC 4.2026</strain>
    </source>
</reference>
<proteinExistence type="predicted"/>
<keyword evidence="3" id="KW-1185">Reference proteome</keyword>
<feature type="compositionally biased region" description="Basic and acidic residues" evidence="1">
    <location>
        <begin position="23"/>
        <end position="40"/>
    </location>
</feature>
<dbReference type="EMBL" id="FODD01000011">
    <property type="protein sequence ID" value="SEN86614.1"/>
    <property type="molecule type" value="Genomic_DNA"/>
</dbReference>
<dbReference type="AlphaFoldDB" id="A0A1H8K0T2"/>
<organism evidence="2 3">
    <name type="scientific">Actinacidiphila rubida</name>
    <dbReference type="NCBI Taxonomy" id="310780"/>
    <lineage>
        <taxon>Bacteria</taxon>
        <taxon>Bacillati</taxon>
        <taxon>Actinomycetota</taxon>
        <taxon>Actinomycetes</taxon>
        <taxon>Kitasatosporales</taxon>
        <taxon>Streptomycetaceae</taxon>
        <taxon>Actinacidiphila</taxon>
    </lineage>
</organism>